<feature type="region of interest" description="Disordered" evidence="1">
    <location>
        <begin position="1"/>
        <end position="22"/>
    </location>
</feature>
<dbReference type="Proteomes" id="UP001152607">
    <property type="component" value="Unassembled WGS sequence"/>
</dbReference>
<keyword evidence="2" id="KW-0472">Membrane</keyword>
<evidence type="ECO:0000313" key="4">
    <source>
        <dbReference type="Proteomes" id="UP001152607"/>
    </source>
</evidence>
<feature type="compositionally biased region" description="Polar residues" evidence="1">
    <location>
        <begin position="664"/>
        <end position="682"/>
    </location>
</feature>
<keyword evidence="2" id="KW-0812">Transmembrane</keyword>
<name>A0A9W4XH11_9PLEO</name>
<organism evidence="3 4">
    <name type="scientific">Periconia digitata</name>
    <dbReference type="NCBI Taxonomy" id="1303443"/>
    <lineage>
        <taxon>Eukaryota</taxon>
        <taxon>Fungi</taxon>
        <taxon>Dikarya</taxon>
        <taxon>Ascomycota</taxon>
        <taxon>Pezizomycotina</taxon>
        <taxon>Dothideomycetes</taxon>
        <taxon>Pleosporomycetidae</taxon>
        <taxon>Pleosporales</taxon>
        <taxon>Massarineae</taxon>
        <taxon>Periconiaceae</taxon>
        <taxon>Periconia</taxon>
    </lineage>
</organism>
<gene>
    <name evidence="3" type="ORF">PDIGIT_LOCUS4653</name>
</gene>
<accession>A0A9W4XH11</accession>
<evidence type="ECO:0000313" key="3">
    <source>
        <dbReference type="EMBL" id="CAI6331628.1"/>
    </source>
</evidence>
<evidence type="ECO:0000256" key="1">
    <source>
        <dbReference type="SAM" id="MobiDB-lite"/>
    </source>
</evidence>
<dbReference type="AlphaFoldDB" id="A0A9W4XH11"/>
<protein>
    <submittedName>
        <fullName evidence="3">Uncharacterized protein</fullName>
    </submittedName>
</protein>
<feature type="compositionally biased region" description="Low complexity" evidence="1">
    <location>
        <begin position="124"/>
        <end position="138"/>
    </location>
</feature>
<keyword evidence="4" id="KW-1185">Reference proteome</keyword>
<feature type="transmembrane region" description="Helical" evidence="2">
    <location>
        <begin position="852"/>
        <end position="873"/>
    </location>
</feature>
<reference evidence="3" key="1">
    <citation type="submission" date="2023-01" db="EMBL/GenBank/DDBJ databases">
        <authorList>
            <person name="Van Ghelder C."/>
            <person name="Rancurel C."/>
        </authorList>
    </citation>
    <scope>NUCLEOTIDE SEQUENCE</scope>
    <source>
        <strain evidence="3">CNCM I-4278</strain>
    </source>
</reference>
<feature type="region of interest" description="Disordered" evidence="1">
    <location>
        <begin position="284"/>
        <end position="457"/>
    </location>
</feature>
<feature type="compositionally biased region" description="Polar residues" evidence="1">
    <location>
        <begin position="365"/>
        <end position="381"/>
    </location>
</feature>
<keyword evidence="2" id="KW-1133">Transmembrane helix</keyword>
<sequence length="905" mass="98361">MCSPDPVPHPGKALRHGSASPLITPLSTRAYVEPIHEDLNSGPKLQDDENYSSSAMMADEATIEAASTMQPSSPTPSLSPLTRTLAITEHKSTPVLWDSASAMVSDIRYPHTVQTKGEDPDAESVGAASSSVTSSSSSPAQHFSKMSQKEGQDKEPVSRSLLSPIHLSATKSVQKSERMEGWRAASPRRAPHIWSGRNDSENDVEEIDDAKNQNDMPRGRRRTRSEDWAFYKCAGNRCYESPERYDYDESKEKDDHEEATEEEKHDETASLMIFSLYLSDGDYESIAGSEDDAIGDSHIEGQDEDYQSHDESDSVNESEYAANDDEHVTEDYTNKLETKGVKKVNRSSSTLPSPSHKRDTKLKHPSSTWPFSTITLTSPSGERTRRSNTPSPSPPLSSSSFTLLQTQHQMSKASRPPSPSSQPPSTTTLPIRPKRPAKHISFAEAPSPSQALANSQSHTQFDKTMAYLRQYRPAGSKGEVEAVVRQSTFFSCADDLPTLVNKKDGEQSESNGHSGNSRRHRNALLPEEIAALGVKAGIAELSLGDATNLDRAGDFEINANVENGIIREHQPTNTADGNKKRHEVDLMIFSPLPKSHLHTTNISPDSLPPLILPTSSTGANAACFSSPISSSSSQEGLIHFPPESLFEPRRPRKTSSPRSPSLFPKSTTSVPPCPYSMTSSTDGRAGSASENEDADVNEDLMIFSPKSHPKKDPHHVLGAGDSSVDRGTPGAPLSPIPCKGSFVRSGSDKEALEAEATDEEEVEGGLEALCHTTNRPVENHGNGQLSGQNISFDSNIDCSEERIDDKEIKSAVDLLNETFFDAIENHDTNATEDNEQRPIDHQQLILYNPQPVIITVIGMLPAALLLGVAAPVARLGGRMYSEAIRGISGGWGRGEDESDKGKGDE</sequence>
<comment type="caution">
    <text evidence="3">The sequence shown here is derived from an EMBL/GenBank/DDBJ whole genome shotgun (WGS) entry which is preliminary data.</text>
</comment>
<feature type="compositionally biased region" description="Basic and acidic residues" evidence="1">
    <location>
        <begin position="241"/>
        <end position="268"/>
    </location>
</feature>
<proteinExistence type="predicted"/>
<feature type="compositionally biased region" description="Basic and acidic residues" evidence="1">
    <location>
        <begin position="147"/>
        <end position="157"/>
    </location>
</feature>
<evidence type="ECO:0000256" key="2">
    <source>
        <dbReference type="SAM" id="Phobius"/>
    </source>
</evidence>
<feature type="region of interest" description="Disordered" evidence="1">
    <location>
        <begin position="241"/>
        <end position="269"/>
    </location>
</feature>
<feature type="compositionally biased region" description="Basic and acidic residues" evidence="1">
    <location>
        <begin position="295"/>
        <end position="312"/>
    </location>
</feature>
<dbReference type="EMBL" id="CAOQHR010000003">
    <property type="protein sequence ID" value="CAI6331628.1"/>
    <property type="molecule type" value="Genomic_DNA"/>
</dbReference>
<feature type="compositionally biased region" description="Polar residues" evidence="1">
    <location>
        <begin position="447"/>
        <end position="457"/>
    </location>
</feature>
<feature type="compositionally biased region" description="Basic and acidic residues" evidence="1">
    <location>
        <begin position="324"/>
        <end position="340"/>
    </location>
</feature>
<feature type="region of interest" description="Disordered" evidence="1">
    <location>
        <begin position="110"/>
        <end position="224"/>
    </location>
</feature>
<feature type="region of interest" description="Disordered" evidence="1">
    <location>
        <begin position="499"/>
        <end position="521"/>
    </location>
</feature>
<feature type="region of interest" description="Disordered" evidence="1">
    <location>
        <begin position="626"/>
        <end position="742"/>
    </location>
</feature>